<evidence type="ECO:0000259" key="3">
    <source>
        <dbReference type="PROSITE" id="PS51186"/>
    </source>
</evidence>
<keyword evidence="5" id="KW-1185">Reference proteome</keyword>
<dbReference type="Pfam" id="PF13549">
    <property type="entry name" value="ATP-grasp_5"/>
    <property type="match status" value="1"/>
</dbReference>
<dbReference type="EMBL" id="BMXK01000002">
    <property type="protein sequence ID" value="GHD01155.1"/>
    <property type="molecule type" value="Genomic_DNA"/>
</dbReference>
<dbReference type="Gene3D" id="3.40.630.30">
    <property type="match status" value="1"/>
</dbReference>
<feature type="domain" description="ATP-grasp" evidence="2">
    <location>
        <begin position="693"/>
        <end position="903"/>
    </location>
</feature>
<evidence type="ECO:0000259" key="2">
    <source>
        <dbReference type="PROSITE" id="PS50975"/>
    </source>
</evidence>
<evidence type="ECO:0000256" key="1">
    <source>
        <dbReference type="PROSITE-ProRule" id="PRU00409"/>
    </source>
</evidence>
<dbReference type="CDD" id="cd04301">
    <property type="entry name" value="NAT_SF"/>
    <property type="match status" value="1"/>
</dbReference>
<dbReference type="InterPro" id="IPR016181">
    <property type="entry name" value="Acyl_CoA_acyltransferase"/>
</dbReference>
<dbReference type="Gene3D" id="3.40.50.261">
    <property type="entry name" value="Succinyl-CoA synthetase domains"/>
    <property type="match status" value="2"/>
</dbReference>
<dbReference type="PANTHER" id="PTHR42793:SF1">
    <property type="entry name" value="PEPTIDYL-LYSINE N-ACETYLTRANSFERASE PATZ"/>
    <property type="match status" value="1"/>
</dbReference>
<dbReference type="InterPro" id="IPR013815">
    <property type="entry name" value="ATP_grasp_subdomain_1"/>
</dbReference>
<dbReference type="InterPro" id="IPR000182">
    <property type="entry name" value="GNAT_dom"/>
</dbReference>
<dbReference type="PROSITE" id="PS50975">
    <property type="entry name" value="ATP_GRASP"/>
    <property type="match status" value="1"/>
</dbReference>
<reference evidence="5" key="1">
    <citation type="journal article" date="2019" name="Int. J. Syst. Evol. Microbiol.">
        <title>The Global Catalogue of Microorganisms (GCM) 10K type strain sequencing project: providing services to taxonomists for standard genome sequencing and annotation.</title>
        <authorList>
            <consortium name="The Broad Institute Genomics Platform"/>
            <consortium name="The Broad Institute Genome Sequencing Center for Infectious Disease"/>
            <person name="Wu L."/>
            <person name="Ma J."/>
        </authorList>
    </citation>
    <scope>NUCLEOTIDE SEQUENCE [LARGE SCALE GENOMIC DNA]</scope>
    <source>
        <strain evidence="5">KCTC 19466</strain>
    </source>
</reference>
<evidence type="ECO:0000313" key="4">
    <source>
        <dbReference type="EMBL" id="GHD01155.1"/>
    </source>
</evidence>
<dbReference type="SUPFAM" id="SSF55729">
    <property type="entry name" value="Acyl-CoA N-acyltransferases (Nat)"/>
    <property type="match status" value="1"/>
</dbReference>
<dbReference type="Pfam" id="PF00583">
    <property type="entry name" value="Acetyltransf_1"/>
    <property type="match status" value="1"/>
</dbReference>
<dbReference type="Pfam" id="PF13380">
    <property type="entry name" value="CoA_binding_2"/>
    <property type="match status" value="1"/>
</dbReference>
<dbReference type="RefSeq" id="WP_189348543.1">
    <property type="nucleotide sequence ID" value="NZ_BMXK01000002.1"/>
</dbReference>
<organism evidence="4 5">
    <name type="scientific">Zhihengliuella salsuginis</name>
    <dbReference type="NCBI Taxonomy" id="578222"/>
    <lineage>
        <taxon>Bacteria</taxon>
        <taxon>Bacillati</taxon>
        <taxon>Actinomycetota</taxon>
        <taxon>Actinomycetes</taxon>
        <taxon>Micrococcales</taxon>
        <taxon>Micrococcaceae</taxon>
        <taxon>Zhihengliuella</taxon>
    </lineage>
</organism>
<sequence>MADRGENGEYPAHWEADVVLRDGSTAHLRPIAPSDAGELQRMHTSQSEASIYLRFFTYKSKLTSKELARFTGVDHRDRVAFVTVRGGAIIGVGRYDRLDDPAEAEVAFNIADNTQGKGVGSILLEHLAAAARENGIERFSAEVLPENRKMLTVFAEAGYEVKRRFDDGVVALEFPIDPTDRSRAVMEAREHRAEARSLGGLLAPRSVAVVGASREWGSVGYSLLENLIEGGFSGPVYGINPDALEIAGMVSHASIAEVPGDVDLAVIAVPRPDLDAVIADCAAKDVRGVVVVTSGFDGAGEGAAEQQRELVRLARSNGMRLVGPASLGLVNTASDVRLNASVAPAMPKAGTLGLFSQSAAMGIILFTTASRRGVGVSSVVSAGNRADVSGNDAMQFWEDDDATSAVGLYLESFGNPRKFSRIARRLARSKPVIVAKSDYMGVRLPPGHAVRTTQAPLGAVDEMLRQSGVIRVQTNEQLMDIAQIVASQPLPAGGRVSIVTNSPALADVVADAVVQQGLEPARTNGGLELDDGQSRALPRLNRALAAALEPEEVDAGLVVLLPVRGIAVATLARAIYDAGRAAGKPVVVAFSGLLDPAFPAEGVLEEGEGPVVADSSNRALSGLQPALPYFASPGQAAAALGQIVSYVRWRERDFGEPVGVPDADVDRAEELVAGHLGRVSDTELLRLDHAQAAELLGCYGISVLESAAFETEDEAVAAAGRIGYPVALKTTDEHLRHRLDLGGVRLNVYDEESLRGNIRHMRSILEPFGAVGLELQAMAPSGQGCVVRALEDPLLGPLVSYGLAGDAVNLLDDWAHVIPPLSSTDLAEFVRSPRAAEKLFGYQGLPAVDVAALEDVLNRVATLKDQHPEIALLEFNPVLVASEGVTILAADVRIGNPAERTDSARRSMSKF</sequence>
<dbReference type="InterPro" id="IPR036291">
    <property type="entry name" value="NAD(P)-bd_dom_sf"/>
</dbReference>
<protein>
    <submittedName>
        <fullName evidence="4">GNAT family N-acetyltransferase</fullName>
    </submittedName>
</protein>
<keyword evidence="1" id="KW-0067">ATP-binding</keyword>
<name>A0ABQ3GBY3_9MICC</name>
<proteinExistence type="predicted"/>
<dbReference type="InterPro" id="IPR003781">
    <property type="entry name" value="CoA-bd"/>
</dbReference>
<dbReference type="PANTHER" id="PTHR42793">
    <property type="entry name" value="COA BINDING DOMAIN CONTAINING PROTEIN"/>
    <property type="match status" value="1"/>
</dbReference>
<accession>A0ABQ3GBY3</accession>
<dbReference type="SUPFAM" id="SSF56059">
    <property type="entry name" value="Glutathione synthetase ATP-binding domain-like"/>
    <property type="match status" value="1"/>
</dbReference>
<dbReference type="PROSITE" id="PS51186">
    <property type="entry name" value="GNAT"/>
    <property type="match status" value="1"/>
</dbReference>
<dbReference type="InterPro" id="IPR032875">
    <property type="entry name" value="Succ_CoA_lig_flav_dom"/>
</dbReference>
<dbReference type="Gene3D" id="3.40.50.720">
    <property type="entry name" value="NAD(P)-binding Rossmann-like Domain"/>
    <property type="match status" value="1"/>
</dbReference>
<keyword evidence="1" id="KW-0547">Nucleotide-binding</keyword>
<dbReference type="SUPFAM" id="SSF52210">
    <property type="entry name" value="Succinyl-CoA synthetase domains"/>
    <property type="match status" value="2"/>
</dbReference>
<dbReference type="Gene3D" id="3.30.470.20">
    <property type="entry name" value="ATP-grasp fold, B domain"/>
    <property type="match status" value="1"/>
</dbReference>
<dbReference type="Proteomes" id="UP000642819">
    <property type="component" value="Unassembled WGS sequence"/>
</dbReference>
<dbReference type="InterPro" id="IPR011761">
    <property type="entry name" value="ATP-grasp"/>
</dbReference>
<dbReference type="SMART" id="SM00881">
    <property type="entry name" value="CoA_binding"/>
    <property type="match status" value="1"/>
</dbReference>
<dbReference type="InterPro" id="IPR016102">
    <property type="entry name" value="Succinyl-CoA_synth-like"/>
</dbReference>
<comment type="caution">
    <text evidence="4">The sequence shown here is derived from an EMBL/GenBank/DDBJ whole genome shotgun (WGS) entry which is preliminary data.</text>
</comment>
<dbReference type="Pfam" id="PF13607">
    <property type="entry name" value="Succ_CoA_lig"/>
    <property type="match status" value="1"/>
</dbReference>
<feature type="domain" description="N-acetyltransferase" evidence="3">
    <location>
        <begin position="26"/>
        <end position="177"/>
    </location>
</feature>
<dbReference type="SUPFAM" id="SSF51735">
    <property type="entry name" value="NAD(P)-binding Rossmann-fold domains"/>
    <property type="match status" value="1"/>
</dbReference>
<gene>
    <name evidence="4" type="ORF">GCM10008096_04950</name>
</gene>
<evidence type="ECO:0000313" key="5">
    <source>
        <dbReference type="Proteomes" id="UP000642819"/>
    </source>
</evidence>
<dbReference type="Gene3D" id="3.30.1490.20">
    <property type="entry name" value="ATP-grasp fold, A domain"/>
    <property type="match status" value="1"/>
</dbReference>